<dbReference type="PANTHER" id="PTHR43152:SF3">
    <property type="entry name" value="UVRABC SYSTEM PROTEIN A"/>
    <property type="match status" value="1"/>
</dbReference>
<keyword evidence="3" id="KW-0677">Repeat</keyword>
<dbReference type="GO" id="GO:0004518">
    <property type="term" value="F:nuclease activity"/>
    <property type="evidence" value="ECO:0007669"/>
    <property type="project" value="UniProtKB-KW"/>
</dbReference>
<dbReference type="PROSITE" id="PS50893">
    <property type="entry name" value="ABC_TRANSPORTER_2"/>
    <property type="match status" value="2"/>
</dbReference>
<dbReference type="GO" id="GO:0005737">
    <property type="term" value="C:cytoplasm"/>
    <property type="evidence" value="ECO:0007669"/>
    <property type="project" value="UniProtKB-SubCell"/>
</dbReference>
<evidence type="ECO:0000259" key="14">
    <source>
        <dbReference type="PROSITE" id="PS50893"/>
    </source>
</evidence>
<evidence type="ECO:0000256" key="2">
    <source>
        <dbReference type="ARBA" id="ARBA00022490"/>
    </source>
</evidence>
<dbReference type="Gene3D" id="1.20.1580.10">
    <property type="entry name" value="ABC transporter ATPase like domain"/>
    <property type="match status" value="2"/>
</dbReference>
<protein>
    <recommendedName>
        <fullName evidence="12">UvrABC system protein A</fullName>
    </recommendedName>
    <alternativeName>
        <fullName evidence="13">Excinuclease ABC subunit A</fullName>
    </alternativeName>
</protein>
<evidence type="ECO:0000256" key="9">
    <source>
        <dbReference type="ARBA" id="ARBA00023125"/>
    </source>
</evidence>
<dbReference type="SUPFAM" id="SSF52540">
    <property type="entry name" value="P-loop containing nucleoside triphosphate hydrolases"/>
    <property type="match status" value="2"/>
</dbReference>
<dbReference type="GO" id="GO:0016887">
    <property type="term" value="F:ATP hydrolysis activity"/>
    <property type="evidence" value="ECO:0007669"/>
    <property type="project" value="InterPro"/>
</dbReference>
<keyword evidence="7" id="KW-0067">ATP-binding</keyword>
<evidence type="ECO:0000256" key="3">
    <source>
        <dbReference type="ARBA" id="ARBA00022737"/>
    </source>
</evidence>
<evidence type="ECO:0000256" key="11">
    <source>
        <dbReference type="ARBA" id="ARBA00038000"/>
    </source>
</evidence>
<evidence type="ECO:0000256" key="1">
    <source>
        <dbReference type="ARBA" id="ARBA00004496"/>
    </source>
</evidence>
<accession>A0A0F5J8F3</accession>
<evidence type="ECO:0000256" key="12">
    <source>
        <dbReference type="ARBA" id="ARBA00039316"/>
    </source>
</evidence>
<keyword evidence="16" id="KW-1185">Reference proteome</keyword>
<reference evidence="15 16" key="1">
    <citation type="submission" date="2013-04" db="EMBL/GenBank/DDBJ databases">
        <title>The Genome Sequence of Parabacteroides gordonii DSM 23371.</title>
        <authorList>
            <consortium name="The Broad Institute Genomics Platform"/>
            <person name="Earl A."/>
            <person name="Ward D."/>
            <person name="Feldgarden M."/>
            <person name="Gevers D."/>
            <person name="Martens E."/>
            <person name="Sakamoto M."/>
            <person name="Benno Y."/>
            <person name="Suzuki N."/>
            <person name="Matsunaga N."/>
            <person name="Koshihara K."/>
            <person name="Seki M."/>
            <person name="Komiya H."/>
            <person name="Walker B."/>
            <person name="Young S."/>
            <person name="Zeng Q."/>
            <person name="Gargeya S."/>
            <person name="Fitzgerald M."/>
            <person name="Haas B."/>
            <person name="Abouelleil A."/>
            <person name="Allen A.W."/>
            <person name="Alvarado L."/>
            <person name="Arachchi H.M."/>
            <person name="Berlin A.M."/>
            <person name="Chapman S.B."/>
            <person name="Gainer-Dewar J."/>
            <person name="Goldberg J."/>
            <person name="Griggs A."/>
            <person name="Gujja S."/>
            <person name="Hansen M."/>
            <person name="Howarth C."/>
            <person name="Imamovic A."/>
            <person name="Ireland A."/>
            <person name="Larimer J."/>
            <person name="McCowan C."/>
            <person name="Murphy C."/>
            <person name="Pearson M."/>
            <person name="Poon T.W."/>
            <person name="Priest M."/>
            <person name="Roberts A."/>
            <person name="Saif S."/>
            <person name="Shea T."/>
            <person name="Sisk P."/>
            <person name="Sykes S."/>
            <person name="Wortman J."/>
            <person name="Nusbaum C."/>
            <person name="Birren B."/>
        </authorList>
    </citation>
    <scope>NUCLEOTIDE SEQUENCE [LARGE SCALE GENOMIC DNA]</scope>
    <source>
        <strain evidence="15 16">MS-1</strain>
    </source>
</reference>
<evidence type="ECO:0000256" key="13">
    <source>
        <dbReference type="ARBA" id="ARBA00042156"/>
    </source>
</evidence>
<evidence type="ECO:0000256" key="4">
    <source>
        <dbReference type="ARBA" id="ARBA00022741"/>
    </source>
</evidence>
<keyword evidence="6" id="KW-0228">DNA excision</keyword>
<dbReference type="EMBL" id="AQHW01000017">
    <property type="protein sequence ID" value="KKB54166.1"/>
    <property type="molecule type" value="Genomic_DNA"/>
</dbReference>
<dbReference type="GO" id="GO:0005524">
    <property type="term" value="F:ATP binding"/>
    <property type="evidence" value="ECO:0007669"/>
    <property type="project" value="UniProtKB-KW"/>
</dbReference>
<keyword evidence="2" id="KW-0963">Cytoplasm</keyword>
<name>A0A0F5J8F3_9BACT</name>
<keyword evidence="8" id="KW-0267">Excision nuclease</keyword>
<evidence type="ECO:0000256" key="10">
    <source>
        <dbReference type="ARBA" id="ARBA00023204"/>
    </source>
</evidence>
<evidence type="ECO:0000256" key="8">
    <source>
        <dbReference type="ARBA" id="ARBA00022881"/>
    </source>
</evidence>
<evidence type="ECO:0000256" key="6">
    <source>
        <dbReference type="ARBA" id="ARBA00022769"/>
    </source>
</evidence>
<sequence length="759" mass="83546">MTNDIDNPGQEYINIEGAHENNLKFVSLNIPKKQISIFTGVSGSGKSSLVLDTIAAKSRRELNETFPSFVQQYLPKYGRPHVDKIENLPVAIVIDQRKPAPNARSTVGTYTDIYSLLRLLFSRVGKPFIGYSDTFSFNHPQGRCTRCDGLGEIRELDIHKLVDFNKSLNEDGVINYVAFKPGEWRWIRYANTGLFDLDKKIKDYSPEELEMFLYSPSIKLKNPPANWPKTAKYEGLIVRMYRSIINSEEGKVHQKLLEPMLTTGVCPDCGGTRLNQTVLSCRINGKNIAEVTRLAIPDIISWLNSIKEPIAYDIKQSIGGRLSALLEIGLGYLTLDRSMGTLSGGEAQRCKIAKYINSSLCDMLYILDEPSVGLHSHDIHLLKASVRKLRDHGNTVLLVEHHKEMIQIADHIVDMGPGSGMDGGNILYEGSYEGLLKSGTQTGKMIAEKVPLKQHLRTPSGWFTLEHASEHNLQDLTVELPMGVLTVIAGVAGSGKSSLMECFRKACPEEVIYISQKNIGISLRSTPATYLGVADDIRKVFAQKSGAGSGMFSFNGKGGCPVCGGKGVIVSDMAFMDAIETVCEACGGLRYSPEALQYEVDGINIAEAMDLTVRKASLRFAGTIIEQKLLPLMQVGLGYLHLNQSLSTLSGGELQRVKLASHLDDRGKIYILDEPTDGLHVKDIRHIIELFDSMVDQGNTVFLVEHNLDVLKAADYVIELGPGGGQMGGKLIFSGTPRKMLTHPTSVTANYLKAELPDK</sequence>
<dbReference type="HOGENOM" id="CLU_001370_2_1_10"/>
<keyword evidence="4" id="KW-0547">Nucleotide-binding</keyword>
<dbReference type="GO" id="GO:0003677">
    <property type="term" value="F:DNA binding"/>
    <property type="evidence" value="ECO:0007669"/>
    <property type="project" value="UniProtKB-KW"/>
</dbReference>
<dbReference type="CDD" id="cd03270">
    <property type="entry name" value="ABC_UvrA_I"/>
    <property type="match status" value="1"/>
</dbReference>
<evidence type="ECO:0000256" key="7">
    <source>
        <dbReference type="ARBA" id="ARBA00022840"/>
    </source>
</evidence>
<keyword evidence="5" id="KW-0227">DNA damage</keyword>
<evidence type="ECO:0000256" key="5">
    <source>
        <dbReference type="ARBA" id="ARBA00022763"/>
    </source>
</evidence>
<dbReference type="AlphaFoldDB" id="A0A0F5J8F3"/>
<dbReference type="InterPro" id="IPR027417">
    <property type="entry name" value="P-loop_NTPase"/>
</dbReference>
<dbReference type="Gene3D" id="1.10.8.280">
    <property type="entry name" value="ABC transporter ATPase domain-like"/>
    <property type="match status" value="1"/>
</dbReference>
<dbReference type="PANTHER" id="PTHR43152">
    <property type="entry name" value="UVRABC SYSTEM PROTEIN A"/>
    <property type="match status" value="1"/>
</dbReference>
<comment type="caution">
    <text evidence="15">The sequence shown here is derived from an EMBL/GenBank/DDBJ whole genome shotgun (WGS) entry which is preliminary data.</text>
</comment>
<dbReference type="GO" id="GO:0006281">
    <property type="term" value="P:DNA repair"/>
    <property type="evidence" value="ECO:0007669"/>
    <property type="project" value="UniProtKB-KW"/>
</dbReference>
<evidence type="ECO:0000313" key="16">
    <source>
        <dbReference type="Proteomes" id="UP000033035"/>
    </source>
</evidence>
<comment type="similarity">
    <text evidence="11">Belongs to the ABC transporter superfamily. UvrA family.</text>
</comment>
<dbReference type="Proteomes" id="UP000033035">
    <property type="component" value="Unassembled WGS sequence"/>
</dbReference>
<dbReference type="Gene3D" id="3.40.50.300">
    <property type="entry name" value="P-loop containing nucleotide triphosphate hydrolases"/>
    <property type="match status" value="3"/>
</dbReference>
<keyword evidence="9" id="KW-0238">DNA-binding</keyword>
<feature type="domain" description="ABC transporter" evidence="14">
    <location>
        <begin position="5"/>
        <end position="442"/>
    </location>
</feature>
<dbReference type="InterPro" id="IPR003439">
    <property type="entry name" value="ABC_transporter-like_ATP-bd"/>
</dbReference>
<dbReference type="Pfam" id="PF00005">
    <property type="entry name" value="ABC_tran"/>
    <property type="match status" value="1"/>
</dbReference>
<organism evidence="15 16">
    <name type="scientific">Parabacteroides gordonii MS-1 = DSM 23371</name>
    <dbReference type="NCBI Taxonomy" id="1203610"/>
    <lineage>
        <taxon>Bacteria</taxon>
        <taxon>Pseudomonadati</taxon>
        <taxon>Bacteroidota</taxon>
        <taxon>Bacteroidia</taxon>
        <taxon>Bacteroidales</taxon>
        <taxon>Tannerellaceae</taxon>
        <taxon>Parabacteroides</taxon>
    </lineage>
</organism>
<keyword evidence="10" id="KW-0234">DNA repair</keyword>
<evidence type="ECO:0000313" key="15">
    <source>
        <dbReference type="EMBL" id="KKB54166.1"/>
    </source>
</evidence>
<dbReference type="STRING" id="1203610.HMPREF1536_03747"/>
<dbReference type="PATRIC" id="fig|1203610.3.peg.3819"/>
<comment type="subcellular location">
    <subcellularLocation>
        <location evidence="1">Cytoplasm</location>
    </subcellularLocation>
</comment>
<gene>
    <name evidence="15" type="ORF">HMPREF1536_03747</name>
</gene>
<proteinExistence type="inferred from homology"/>
<feature type="domain" description="ABC transporter" evidence="14">
    <location>
        <begin position="456"/>
        <end position="747"/>
    </location>
</feature>